<name>A0A4S3K6Y4_9GAMM</name>
<dbReference type="EC" id="3.6.1.7" evidence="2 5"/>
<dbReference type="EMBL" id="SOBT01000010">
    <property type="protein sequence ID" value="TDU26547.1"/>
    <property type="molecule type" value="Genomic_DNA"/>
</dbReference>
<gene>
    <name evidence="8" type="ORF">DFR24_3576</name>
</gene>
<comment type="similarity">
    <text evidence="1 6">Belongs to the acylphosphatase family.</text>
</comment>
<proteinExistence type="inferred from homology"/>
<reference evidence="8 9" key="1">
    <citation type="submission" date="2019-03" db="EMBL/GenBank/DDBJ databases">
        <title>Genomic Encyclopedia of Type Strains, Phase IV (KMG-IV): sequencing the most valuable type-strain genomes for metagenomic binning, comparative biology and taxonomic classification.</title>
        <authorList>
            <person name="Goeker M."/>
        </authorList>
    </citation>
    <scope>NUCLEOTIDE SEQUENCE [LARGE SCALE GENOMIC DNA]</scope>
    <source>
        <strain evidence="8 9">DSM 26377</strain>
    </source>
</reference>
<feature type="active site" evidence="5">
    <location>
        <position position="37"/>
    </location>
</feature>
<sequence length="91" mass="10238">MSKSYRFVVTGRVQGVFFRRATQQRALQAGLDGWVRNRTDGAVEGRVCAADAAALDAFRTWLLRGPDRAQVQALQWEDCEDHLEPGFEVRG</sequence>
<dbReference type="InterPro" id="IPR020456">
    <property type="entry name" value="Acylphosphatase"/>
</dbReference>
<evidence type="ECO:0000313" key="8">
    <source>
        <dbReference type="EMBL" id="TDU26547.1"/>
    </source>
</evidence>
<dbReference type="OrthoDB" id="5295388at2"/>
<evidence type="ECO:0000313" key="9">
    <source>
        <dbReference type="Proteomes" id="UP000295341"/>
    </source>
</evidence>
<dbReference type="GO" id="GO:0003998">
    <property type="term" value="F:acylphosphatase activity"/>
    <property type="evidence" value="ECO:0007669"/>
    <property type="project" value="UniProtKB-EC"/>
</dbReference>
<dbReference type="SUPFAM" id="SSF54975">
    <property type="entry name" value="Acylphosphatase/BLUF domain-like"/>
    <property type="match status" value="1"/>
</dbReference>
<comment type="catalytic activity">
    <reaction evidence="4 5">
        <text>an acyl phosphate + H2O = a carboxylate + phosphate + H(+)</text>
        <dbReference type="Rhea" id="RHEA:14965"/>
        <dbReference type="ChEBI" id="CHEBI:15377"/>
        <dbReference type="ChEBI" id="CHEBI:15378"/>
        <dbReference type="ChEBI" id="CHEBI:29067"/>
        <dbReference type="ChEBI" id="CHEBI:43474"/>
        <dbReference type="ChEBI" id="CHEBI:59918"/>
        <dbReference type="EC" id="3.6.1.7"/>
    </reaction>
</comment>
<protein>
    <recommendedName>
        <fullName evidence="3 5">acylphosphatase</fullName>
        <ecNumber evidence="2 5">3.6.1.7</ecNumber>
    </recommendedName>
</protein>
<keyword evidence="5" id="KW-0378">Hydrolase</keyword>
<dbReference type="Pfam" id="PF00708">
    <property type="entry name" value="Acylphosphatase"/>
    <property type="match status" value="1"/>
</dbReference>
<dbReference type="RefSeq" id="WP_133882739.1">
    <property type="nucleotide sequence ID" value="NZ_MWIN01000007.1"/>
</dbReference>
<evidence type="ECO:0000256" key="1">
    <source>
        <dbReference type="ARBA" id="ARBA00005614"/>
    </source>
</evidence>
<dbReference type="InterPro" id="IPR017968">
    <property type="entry name" value="Acylphosphatase_CS"/>
</dbReference>
<dbReference type="Proteomes" id="UP000295341">
    <property type="component" value="Unassembled WGS sequence"/>
</dbReference>
<feature type="domain" description="Acylphosphatase-like" evidence="7">
    <location>
        <begin position="4"/>
        <end position="91"/>
    </location>
</feature>
<evidence type="ECO:0000256" key="6">
    <source>
        <dbReference type="RuleBase" id="RU004168"/>
    </source>
</evidence>
<evidence type="ECO:0000259" key="7">
    <source>
        <dbReference type="PROSITE" id="PS51160"/>
    </source>
</evidence>
<dbReference type="PRINTS" id="PR00112">
    <property type="entry name" value="ACYLPHPHTASE"/>
</dbReference>
<organism evidence="8 9">
    <name type="scientific">Panacagrimonas perspica</name>
    <dbReference type="NCBI Taxonomy" id="381431"/>
    <lineage>
        <taxon>Bacteria</taxon>
        <taxon>Pseudomonadati</taxon>
        <taxon>Pseudomonadota</taxon>
        <taxon>Gammaproteobacteria</taxon>
        <taxon>Nevskiales</taxon>
        <taxon>Nevskiaceae</taxon>
        <taxon>Panacagrimonas</taxon>
    </lineage>
</organism>
<dbReference type="PANTHER" id="PTHR47268:SF4">
    <property type="entry name" value="ACYLPHOSPHATASE"/>
    <property type="match status" value="1"/>
</dbReference>
<dbReference type="PANTHER" id="PTHR47268">
    <property type="entry name" value="ACYLPHOSPHATASE"/>
    <property type="match status" value="1"/>
</dbReference>
<dbReference type="Gene3D" id="3.30.70.100">
    <property type="match status" value="1"/>
</dbReference>
<accession>A0A4S3K6Y4</accession>
<feature type="active site" evidence="5">
    <location>
        <position position="19"/>
    </location>
</feature>
<evidence type="ECO:0000256" key="5">
    <source>
        <dbReference type="PROSITE-ProRule" id="PRU00520"/>
    </source>
</evidence>
<dbReference type="AlphaFoldDB" id="A0A4S3K6Y4"/>
<dbReference type="InterPro" id="IPR001792">
    <property type="entry name" value="Acylphosphatase-like_dom"/>
</dbReference>
<keyword evidence="9" id="KW-1185">Reference proteome</keyword>
<evidence type="ECO:0000256" key="4">
    <source>
        <dbReference type="ARBA" id="ARBA00047645"/>
    </source>
</evidence>
<dbReference type="InterPro" id="IPR036046">
    <property type="entry name" value="Acylphosphatase-like_dom_sf"/>
</dbReference>
<dbReference type="PROSITE" id="PS51160">
    <property type="entry name" value="ACYLPHOSPHATASE_3"/>
    <property type="match status" value="1"/>
</dbReference>
<dbReference type="PROSITE" id="PS00150">
    <property type="entry name" value="ACYLPHOSPHATASE_1"/>
    <property type="match status" value="1"/>
</dbReference>
<evidence type="ECO:0000256" key="3">
    <source>
        <dbReference type="ARBA" id="ARBA00015991"/>
    </source>
</evidence>
<evidence type="ECO:0000256" key="2">
    <source>
        <dbReference type="ARBA" id="ARBA00012150"/>
    </source>
</evidence>
<comment type="caution">
    <text evidence="8">The sequence shown here is derived from an EMBL/GenBank/DDBJ whole genome shotgun (WGS) entry which is preliminary data.</text>
</comment>